<keyword evidence="4" id="KW-1185">Reference proteome</keyword>
<reference evidence="3 4" key="1">
    <citation type="journal article" date="2010" name="Science">
        <title>Genomic analysis of organismal complexity in the multicellular green alga Volvox carteri.</title>
        <authorList>
            <person name="Prochnik S.E."/>
            <person name="Umen J."/>
            <person name="Nedelcu A.M."/>
            <person name="Hallmann A."/>
            <person name="Miller S.M."/>
            <person name="Nishii I."/>
            <person name="Ferris P."/>
            <person name="Kuo A."/>
            <person name="Mitros T."/>
            <person name="Fritz-Laylin L.K."/>
            <person name="Hellsten U."/>
            <person name="Chapman J."/>
            <person name="Simakov O."/>
            <person name="Rensing S.A."/>
            <person name="Terry A."/>
            <person name="Pangilinan J."/>
            <person name="Kapitonov V."/>
            <person name="Jurka J."/>
            <person name="Salamov A."/>
            <person name="Shapiro H."/>
            <person name="Schmutz J."/>
            <person name="Grimwood J."/>
            <person name="Lindquist E."/>
            <person name="Lucas S."/>
            <person name="Grigoriev I.V."/>
            <person name="Schmitt R."/>
            <person name="Kirk D."/>
            <person name="Rokhsar D.S."/>
        </authorList>
    </citation>
    <scope>NUCLEOTIDE SEQUENCE [LARGE SCALE GENOMIC DNA]</scope>
    <source>
        <strain evidence="4">f. Nagariensis / Eve</strain>
    </source>
</reference>
<feature type="transmembrane region" description="Helical" evidence="2">
    <location>
        <begin position="864"/>
        <end position="883"/>
    </location>
</feature>
<sequence>MSCCGYDFVEGQGYRCPFVLVDTAASPSGAEFITWALDPQYFLYEGCECIEGYHPVWTPHRNGVPSMGPSLACFRTADPWHERNPWALVLIVLGGLLVASWLTYLMCFRHGKNAAIVRAFLNVLKRVQPEPKGVKVTVVVTDIEGYSAHERNPMPMTNALNQHNGIIRQARWDNFGYTVEQEGDSFSLAFYEPHDAVVFCLQTQLALNKQTWPEGLLPNDVREQALRRRGRVPSLLNVISTVVSNLSQSLFGGRVGLSEQQPSELSSEENPAAGTRQSSTAAGTTVSVLGASGLRLPYTEAEGIAAGGGDVGGGGRRSSSNSSHRSAVLFNGLRVRMGVATGTLPPGCSVKGSAVMELAKMVSDMANGGQILMDETTFKSIKERMEEFGAVDQNGMNYKKLNSIQPPCYPTCIKRIRNPDDALLLDMGEYSYCPGAKRLPLFQFEPTTATATATTPTAAAAAAAAEAAAAAGTGSAPSTPQAAMRRTNGTIVAVIRVFQILSPSLVGRAKVFGNKLALRDEWRCSDDPYLAAPGTLKVPLGPADIVAPNPTSMPYITMAFAIVEGAKEFAGKHRQDVQRVSDMCTACIRACLRVVCGGYMCRSQDGELKYMVAFACPESAVEWAVLLQDVMLYVKWPEAALKYWGRETYDERGRLVFRGPRSGLDAGQERLTGFPPVLFRMKIGLCEGCPRSITPDHVGRADYHGASVNQAARYMDAAAHGGMVVVEEGLALKVMDKWRAVAAAATVTAAPGSSRTSIEPAFASASAPAADAASSGSNGAGSAAGKGVKVEHASGLLDGCNVRLPDLVSPLKATSGVNGLRGAQPTTPLDAAANSSSLNNSRSQHPDVAPTLQFGRQKNIRFCLRRYAIGAFNFLCFVFEFPVRNGFFVIYPSIIFPPANVRLALVVVPAAVVGAVANVVRVVAVQET</sequence>
<dbReference type="PANTHER" id="PTHR43081">
    <property type="entry name" value="ADENYLATE CYCLASE, TERMINAL-DIFFERENTIATION SPECIFIC-RELATED"/>
    <property type="match status" value="1"/>
</dbReference>
<protein>
    <submittedName>
        <fullName evidence="3">Uncharacterized protein</fullName>
    </submittedName>
</protein>
<dbReference type="AlphaFoldDB" id="D8U6F6"/>
<feature type="transmembrane region" description="Helical" evidence="2">
    <location>
        <begin position="903"/>
        <end position="924"/>
    </location>
</feature>
<organism evidence="4">
    <name type="scientific">Volvox carteri f. nagariensis</name>
    <dbReference type="NCBI Taxonomy" id="3068"/>
    <lineage>
        <taxon>Eukaryota</taxon>
        <taxon>Viridiplantae</taxon>
        <taxon>Chlorophyta</taxon>
        <taxon>core chlorophytes</taxon>
        <taxon>Chlorophyceae</taxon>
        <taxon>CS clade</taxon>
        <taxon>Chlamydomonadales</taxon>
        <taxon>Volvocaceae</taxon>
        <taxon>Volvox</taxon>
    </lineage>
</organism>
<dbReference type="EMBL" id="GL378362">
    <property type="protein sequence ID" value="EFJ44638.1"/>
    <property type="molecule type" value="Genomic_DNA"/>
</dbReference>
<keyword evidence="2" id="KW-1133">Transmembrane helix</keyword>
<feature type="region of interest" description="Disordered" evidence="1">
    <location>
        <begin position="818"/>
        <end position="849"/>
    </location>
</feature>
<evidence type="ECO:0000256" key="2">
    <source>
        <dbReference type="SAM" id="Phobius"/>
    </source>
</evidence>
<dbReference type="KEGG" id="vcn:VOLCADRAFT_95039"/>
<dbReference type="STRING" id="3068.D8U6F6"/>
<feature type="transmembrane region" description="Helical" evidence="2">
    <location>
        <begin position="86"/>
        <end position="108"/>
    </location>
</feature>
<dbReference type="InterPro" id="IPR029787">
    <property type="entry name" value="Nucleotide_cyclase"/>
</dbReference>
<dbReference type="PANTHER" id="PTHR43081:SF1">
    <property type="entry name" value="ADENYLATE CYCLASE, TERMINAL-DIFFERENTIATION SPECIFIC"/>
    <property type="match status" value="1"/>
</dbReference>
<dbReference type="InParanoid" id="D8U6F6"/>
<evidence type="ECO:0000256" key="1">
    <source>
        <dbReference type="SAM" id="MobiDB-lite"/>
    </source>
</evidence>
<dbReference type="GeneID" id="9624056"/>
<dbReference type="Proteomes" id="UP000001058">
    <property type="component" value="Unassembled WGS sequence"/>
</dbReference>
<dbReference type="InterPro" id="IPR050697">
    <property type="entry name" value="Adenylyl/Guanylyl_Cyclase_3/4"/>
</dbReference>
<dbReference type="OrthoDB" id="551471at2759"/>
<accession>D8U6F6</accession>
<dbReference type="RefSeq" id="XP_002954214.1">
    <property type="nucleotide sequence ID" value="XM_002954168.1"/>
</dbReference>
<dbReference type="SUPFAM" id="SSF55073">
    <property type="entry name" value="Nucleotide cyclase"/>
    <property type="match status" value="2"/>
</dbReference>
<keyword evidence="2" id="KW-0472">Membrane</keyword>
<feature type="compositionally biased region" description="Polar residues" evidence="1">
    <location>
        <begin position="275"/>
        <end position="284"/>
    </location>
</feature>
<evidence type="ECO:0000313" key="3">
    <source>
        <dbReference type="EMBL" id="EFJ44638.1"/>
    </source>
</evidence>
<proteinExistence type="predicted"/>
<evidence type="ECO:0000313" key="4">
    <source>
        <dbReference type="Proteomes" id="UP000001058"/>
    </source>
</evidence>
<dbReference type="Gene3D" id="3.30.70.1230">
    <property type="entry name" value="Nucleotide cyclase"/>
    <property type="match status" value="2"/>
</dbReference>
<name>D8U6F6_VOLCA</name>
<keyword evidence="2" id="KW-0812">Transmembrane</keyword>
<gene>
    <name evidence="3" type="ORF">VOLCADRAFT_95039</name>
</gene>
<feature type="compositionally biased region" description="Low complexity" evidence="1">
    <location>
        <begin position="257"/>
        <end position="269"/>
    </location>
</feature>
<feature type="region of interest" description="Disordered" evidence="1">
    <location>
        <begin position="257"/>
        <end position="284"/>
    </location>
</feature>
<feature type="compositionally biased region" description="Low complexity" evidence="1">
    <location>
        <begin position="831"/>
        <end position="843"/>
    </location>
</feature>